<dbReference type="EMBL" id="VITW01000006">
    <property type="protein sequence ID" value="TWB72439.1"/>
    <property type="molecule type" value="Genomic_DNA"/>
</dbReference>
<feature type="region of interest" description="Disordered" evidence="1">
    <location>
        <begin position="83"/>
        <end position="103"/>
    </location>
</feature>
<evidence type="ECO:0000313" key="2">
    <source>
        <dbReference type="EMBL" id="TWB72439.1"/>
    </source>
</evidence>
<gene>
    <name evidence="2" type="ORF">FBZ95_106154</name>
</gene>
<keyword evidence="3" id="KW-1185">Reference proteome</keyword>
<sequence length="219" mass="24632">MLIVETIPRREHFIKGKTIKETRRRIAPDQLMERTQIFHLMGELKLYGMDAAFDEIMATAIKRQHEPQRIVGDLRYAEINARRSRHARRNPQVPGRCLGRGDRPARSMARNAYAYSGGTDSQLRCKIERSTSPPFPLPWPTAVLIDVPSIVYCGTLLQPIECSRSQGDLVAALALAGCGREPGRKANPARKVRPDRRGRKASKVCRVLKGWPGRKARGA</sequence>
<feature type="region of interest" description="Disordered" evidence="1">
    <location>
        <begin position="182"/>
        <end position="201"/>
    </location>
</feature>
<reference evidence="2 3" key="1">
    <citation type="submission" date="2019-06" db="EMBL/GenBank/DDBJ databases">
        <title>Genomic Encyclopedia of Type Strains, Phase IV (KMG-V): Genome sequencing to study the core and pangenomes of soil and plant-associated prokaryotes.</title>
        <authorList>
            <person name="Whitman W."/>
        </authorList>
    </citation>
    <scope>NUCLEOTIDE SEQUENCE [LARGE SCALE GENOMIC DNA]</scope>
    <source>
        <strain evidence="2 3">BR 10556</strain>
    </source>
</reference>
<organism evidence="2 3">
    <name type="scientific">Bradyrhizobium sacchari</name>
    <dbReference type="NCBI Taxonomy" id="1399419"/>
    <lineage>
        <taxon>Bacteria</taxon>
        <taxon>Pseudomonadati</taxon>
        <taxon>Pseudomonadota</taxon>
        <taxon>Alphaproteobacteria</taxon>
        <taxon>Hyphomicrobiales</taxon>
        <taxon>Nitrobacteraceae</taxon>
        <taxon>Bradyrhizobium</taxon>
    </lineage>
</organism>
<evidence type="ECO:0000256" key="1">
    <source>
        <dbReference type="SAM" id="MobiDB-lite"/>
    </source>
</evidence>
<dbReference type="STRING" id="1399419.A5906_15075"/>
<proteinExistence type="predicted"/>
<comment type="caution">
    <text evidence="2">The sequence shown here is derived from an EMBL/GenBank/DDBJ whole genome shotgun (WGS) entry which is preliminary data.</text>
</comment>
<name>A0A560JPF0_9BRAD</name>
<feature type="compositionally biased region" description="Basic residues" evidence="1">
    <location>
        <begin position="187"/>
        <end position="201"/>
    </location>
</feature>
<accession>A0A560JPF0</accession>
<dbReference type="Proteomes" id="UP000315914">
    <property type="component" value="Unassembled WGS sequence"/>
</dbReference>
<evidence type="ECO:0000313" key="3">
    <source>
        <dbReference type="Proteomes" id="UP000315914"/>
    </source>
</evidence>
<dbReference type="AlphaFoldDB" id="A0A560JPF0"/>
<protein>
    <submittedName>
        <fullName evidence="2">Uncharacterized protein</fullName>
    </submittedName>
</protein>